<dbReference type="EC" id="3.2.1.151" evidence="9"/>
<evidence type="ECO:0000256" key="3">
    <source>
        <dbReference type="ARBA" id="ARBA00023277"/>
    </source>
</evidence>
<dbReference type="PANTHER" id="PTHR31297">
    <property type="entry name" value="GLUCAN ENDO-1,6-BETA-GLUCOSIDASE B"/>
    <property type="match status" value="1"/>
</dbReference>
<dbReference type="GO" id="GO:0009986">
    <property type="term" value="C:cell surface"/>
    <property type="evidence" value="ECO:0007669"/>
    <property type="project" value="TreeGrafter"/>
</dbReference>
<evidence type="ECO:0000259" key="7">
    <source>
        <dbReference type="PROSITE" id="PS50835"/>
    </source>
</evidence>
<evidence type="ECO:0000256" key="1">
    <source>
        <dbReference type="ARBA" id="ARBA00022737"/>
    </source>
</evidence>
<evidence type="ECO:0000256" key="4">
    <source>
        <dbReference type="ARBA" id="ARBA00023295"/>
    </source>
</evidence>
<evidence type="ECO:0000256" key="6">
    <source>
        <dbReference type="SAM" id="Phobius"/>
    </source>
</evidence>
<dbReference type="SMART" id="SM00060">
    <property type="entry name" value="FN3"/>
    <property type="match status" value="1"/>
</dbReference>
<dbReference type="InterPro" id="IPR001547">
    <property type="entry name" value="Glyco_hydro_5"/>
</dbReference>
<dbReference type="GO" id="GO:0009251">
    <property type="term" value="P:glucan catabolic process"/>
    <property type="evidence" value="ECO:0007669"/>
    <property type="project" value="TreeGrafter"/>
</dbReference>
<evidence type="ECO:0000256" key="5">
    <source>
        <dbReference type="ARBA" id="ARBA00023326"/>
    </source>
</evidence>
<dbReference type="PROSITE" id="PS50835">
    <property type="entry name" value="IG_LIKE"/>
    <property type="match status" value="1"/>
</dbReference>
<comment type="caution">
    <text evidence="9">The sequence shown here is derived from an EMBL/GenBank/DDBJ whole genome shotgun (WGS) entry which is preliminary data.</text>
</comment>
<dbReference type="InterPro" id="IPR036116">
    <property type="entry name" value="FN3_sf"/>
</dbReference>
<evidence type="ECO:0000313" key="9">
    <source>
        <dbReference type="EMBL" id="OIQ91750.1"/>
    </source>
</evidence>
<keyword evidence="6" id="KW-0472">Membrane</keyword>
<dbReference type="EMBL" id="MLJW01000250">
    <property type="protein sequence ID" value="OIQ91750.1"/>
    <property type="molecule type" value="Genomic_DNA"/>
</dbReference>
<name>A0A1J5R6Z5_9ZZZZ</name>
<keyword evidence="6" id="KW-1133">Transmembrane helix</keyword>
<feature type="transmembrane region" description="Helical" evidence="6">
    <location>
        <begin position="32"/>
        <end position="50"/>
    </location>
</feature>
<dbReference type="GO" id="GO:0008422">
    <property type="term" value="F:beta-glucosidase activity"/>
    <property type="evidence" value="ECO:0007669"/>
    <property type="project" value="TreeGrafter"/>
</dbReference>
<dbReference type="GO" id="GO:0005576">
    <property type="term" value="C:extracellular region"/>
    <property type="evidence" value="ECO:0007669"/>
    <property type="project" value="TreeGrafter"/>
</dbReference>
<reference evidence="9" key="1">
    <citation type="submission" date="2016-10" db="EMBL/GenBank/DDBJ databases">
        <title>Sequence of Gallionella enrichment culture.</title>
        <authorList>
            <person name="Poehlein A."/>
            <person name="Muehling M."/>
            <person name="Daniel R."/>
        </authorList>
    </citation>
    <scope>NUCLEOTIDE SEQUENCE</scope>
</reference>
<dbReference type="Gene3D" id="2.60.40.10">
    <property type="entry name" value="Immunoglobulins"/>
    <property type="match status" value="2"/>
</dbReference>
<protein>
    <submittedName>
        <fullName evidence="9">Xyloglucan-specific endo-beta-1,4-glucanase BoGH5A</fullName>
        <ecNumber evidence="9">3.2.1.151</ecNumber>
    </submittedName>
</protein>
<dbReference type="PROSITE" id="PS50853">
    <property type="entry name" value="FN3"/>
    <property type="match status" value="1"/>
</dbReference>
<evidence type="ECO:0000259" key="8">
    <source>
        <dbReference type="PROSITE" id="PS50853"/>
    </source>
</evidence>
<dbReference type="AlphaFoldDB" id="A0A1J5R6Z5"/>
<proteinExistence type="predicted"/>
<keyword evidence="2 9" id="KW-0378">Hydrolase</keyword>
<dbReference type="SMART" id="SM00409">
    <property type="entry name" value="IG"/>
    <property type="match status" value="1"/>
</dbReference>
<dbReference type="SUPFAM" id="SSF48726">
    <property type="entry name" value="Immunoglobulin"/>
    <property type="match status" value="1"/>
</dbReference>
<keyword evidence="6" id="KW-0812">Transmembrane</keyword>
<dbReference type="Pfam" id="PF07679">
    <property type="entry name" value="I-set"/>
    <property type="match status" value="1"/>
</dbReference>
<dbReference type="InterPro" id="IPR003961">
    <property type="entry name" value="FN3_dom"/>
</dbReference>
<dbReference type="Pfam" id="PF00041">
    <property type="entry name" value="fn3"/>
    <property type="match status" value="1"/>
</dbReference>
<dbReference type="CDD" id="cd00063">
    <property type="entry name" value="FN3"/>
    <property type="match status" value="1"/>
</dbReference>
<dbReference type="InterPro" id="IPR013098">
    <property type="entry name" value="Ig_I-set"/>
</dbReference>
<evidence type="ECO:0000256" key="2">
    <source>
        <dbReference type="ARBA" id="ARBA00022801"/>
    </source>
</evidence>
<dbReference type="SUPFAM" id="SSF51445">
    <property type="entry name" value="(Trans)glycosidases"/>
    <property type="match status" value="1"/>
</dbReference>
<keyword evidence="4 9" id="KW-0326">Glycosidase</keyword>
<dbReference type="Gene3D" id="3.20.20.80">
    <property type="entry name" value="Glycosidases"/>
    <property type="match status" value="1"/>
</dbReference>
<dbReference type="GO" id="GO:0033946">
    <property type="term" value="F:xyloglucan-specific endo-beta-1,4-glucanase activity"/>
    <property type="evidence" value="ECO:0007669"/>
    <property type="project" value="UniProtKB-EC"/>
</dbReference>
<dbReference type="InterPro" id="IPR013783">
    <property type="entry name" value="Ig-like_fold"/>
</dbReference>
<dbReference type="InterPro" id="IPR003599">
    <property type="entry name" value="Ig_sub"/>
</dbReference>
<dbReference type="InterPro" id="IPR017853">
    <property type="entry name" value="GH"/>
</dbReference>
<dbReference type="Pfam" id="PF00150">
    <property type="entry name" value="Cellulase"/>
    <property type="match status" value="1"/>
</dbReference>
<sequence length="860" mass="90331">MRCYSYMAADKKVTTSERVALNAAGAATRRKWRGLAFIAGLIWMPLVAMAQNSGPLPMPTYGWNMGNTLEPPSGPGSWGPLPTQAMLDAVAHAGFNTVRIPCAWNSNADPTTYTIKATYMAQVKQMVDWCLARNMYVMINDHWDGGWLENSFSKGYDATIDARMKSYWTQIATEFKGYDNHLLFAAANEPGASTQAQTTVLLTYYETFIQAVRATGGNNTNRWLVLQAPSTSIDYACSWMTTLPADPTPGRLAVEVHDYTPPEFAILTSDASWGKMFYFWGAAYHSTDLTSRNATWGEEASADAEYQKMTDQFVNKGIPVIVGEFRAPERTGNGYPDLGTAGDYKLANASVTYWDYYTCKSAIDHGLSPIVWDTPMNMFDSNTGAELKPAVVAAVTGGNPLPVPVPDAPTGVTATGGKAQVALTWTAAQGHVVSYNVYRSTVAGGEGATAVAQNVTATSYTDTGLADGTNYYYTIASVNASGTSSQSAEVSALTSGTPTTPVITAQPSPVGAATGSSVTFGVTATGAVSYQWLKDGVAIAGATSASYTISSIQASDVGAYTVAITGSVGTATSTAANLTLAPAVTNKLAGISTRAYVGQGDDIMVAGFAIKGTQPKTILIRASGPALAPQLPAGTVTLPDPMIQLFDLANPQSPVMIAQNDNWDSSASAGIVAAAARVGEFPWTAGSKDAALLVTLKPGLYTVQVSDNGTDSGVALVEVYDADPTPTASSIVDVSTRAYVKSGLQKEVVGFVVSGGASQRVLVRAAGPALAQYISGTLPDPSFDLYQIVGSIPTLIGQDDNWPSDQTYRDAFTATGEFPFADGSKDAALITTLKPGLYTSEATDASGGEGIAIVEVYEYP</sequence>
<dbReference type="InterPro" id="IPR007110">
    <property type="entry name" value="Ig-like_dom"/>
</dbReference>
<accession>A0A1J5R6Z5</accession>
<gene>
    <name evidence="9" type="ORF">GALL_263320</name>
</gene>
<organism evidence="9">
    <name type="scientific">mine drainage metagenome</name>
    <dbReference type="NCBI Taxonomy" id="410659"/>
    <lineage>
        <taxon>unclassified sequences</taxon>
        <taxon>metagenomes</taxon>
        <taxon>ecological metagenomes</taxon>
    </lineage>
</organism>
<keyword evidence="5" id="KW-0624">Polysaccharide degradation</keyword>
<feature type="domain" description="Fibronectin type-III" evidence="8">
    <location>
        <begin position="405"/>
        <end position="497"/>
    </location>
</feature>
<keyword evidence="3" id="KW-0119">Carbohydrate metabolism</keyword>
<feature type="domain" description="Ig-like" evidence="7">
    <location>
        <begin position="501"/>
        <end position="579"/>
    </location>
</feature>
<dbReference type="PANTHER" id="PTHR31297:SF41">
    <property type="entry name" value="ENDOGLUCANASE, PUTATIVE (AFU_ORTHOLOGUE AFUA_5G01830)-RELATED"/>
    <property type="match status" value="1"/>
</dbReference>
<dbReference type="InterPro" id="IPR050386">
    <property type="entry name" value="Glycosyl_hydrolase_5"/>
</dbReference>
<dbReference type="SUPFAM" id="SSF49265">
    <property type="entry name" value="Fibronectin type III"/>
    <property type="match status" value="1"/>
</dbReference>
<keyword evidence="1" id="KW-0677">Repeat</keyword>
<dbReference type="InterPro" id="IPR036179">
    <property type="entry name" value="Ig-like_dom_sf"/>
</dbReference>